<dbReference type="Proteomes" id="UP001153365">
    <property type="component" value="Unassembled WGS sequence"/>
</dbReference>
<dbReference type="AlphaFoldDB" id="A0AAV0BNL5"/>
<keyword evidence="2" id="KW-1185">Reference proteome</keyword>
<protein>
    <submittedName>
        <fullName evidence="1">Uncharacterized protein</fullName>
    </submittedName>
</protein>
<evidence type="ECO:0000313" key="1">
    <source>
        <dbReference type="EMBL" id="CAH7687144.1"/>
    </source>
</evidence>
<dbReference type="EMBL" id="CALTRL010005836">
    <property type="protein sequence ID" value="CAH7687144.1"/>
    <property type="molecule type" value="Genomic_DNA"/>
</dbReference>
<evidence type="ECO:0000313" key="2">
    <source>
        <dbReference type="Proteomes" id="UP001153365"/>
    </source>
</evidence>
<sequence>MSNNPGLPLYLTVFPTSSCLINPEQLNLLDLNLSTEMSLCESFNSRQPFNRSATGVANSFERSDDHLINETRVKD</sequence>
<gene>
    <name evidence="1" type="ORF">PPACK8108_LOCUS21885</name>
</gene>
<name>A0AAV0BNL5_PHAPC</name>
<accession>A0AAV0BNL5</accession>
<proteinExistence type="predicted"/>
<comment type="caution">
    <text evidence="1">The sequence shown here is derived from an EMBL/GenBank/DDBJ whole genome shotgun (WGS) entry which is preliminary data.</text>
</comment>
<organism evidence="1 2">
    <name type="scientific">Phakopsora pachyrhizi</name>
    <name type="common">Asian soybean rust disease fungus</name>
    <dbReference type="NCBI Taxonomy" id="170000"/>
    <lineage>
        <taxon>Eukaryota</taxon>
        <taxon>Fungi</taxon>
        <taxon>Dikarya</taxon>
        <taxon>Basidiomycota</taxon>
        <taxon>Pucciniomycotina</taxon>
        <taxon>Pucciniomycetes</taxon>
        <taxon>Pucciniales</taxon>
        <taxon>Phakopsoraceae</taxon>
        <taxon>Phakopsora</taxon>
    </lineage>
</organism>
<reference evidence="1" key="1">
    <citation type="submission" date="2022-06" db="EMBL/GenBank/DDBJ databases">
        <authorList>
            <consortium name="SYNGENTA / RWTH Aachen University"/>
        </authorList>
    </citation>
    <scope>NUCLEOTIDE SEQUENCE</scope>
</reference>